<dbReference type="EMBL" id="MTKO01000120">
    <property type="protein sequence ID" value="RWX43409.1"/>
    <property type="molecule type" value="Genomic_DNA"/>
</dbReference>
<evidence type="ECO:0008006" key="3">
    <source>
        <dbReference type="Google" id="ProtNLM"/>
    </source>
</evidence>
<gene>
    <name evidence="1" type="ORF">H206_03129</name>
</gene>
<sequence>MKEKDIKRIIRKQLKSKHPNWQRIPRKRKKEIIKEITDAVAADYQVFDEELGIPIEELIGIEQQQPDSRIIPLQDMANFVDNFYEKAGLLKFFRSHKSWPEIHNEELRFIDELLDNRIINALLANEGYSPQMRDIFPCQLFRAELLKAIKYPEISYRKFCSSEYMGQERKENRRFLGLPLNTKELIDHTELSHFRKDLKFSQLVNILVYILHHFYGSGLLENSVLHGVDSTEIANDNQYPLYSIKVGDKKVRVYSDIDCDCGARRNKRDKSPYVIGYRMHTLTAINPSTGLSYPLVSLLGPANHHDSLYLKPLVELAQAMGIEMKLISADKAYNDKEGSLLDDTGVHLITPVSSETPLPEYVEPGSLHVNCDQFCEIPMIRMGLMDEGHEYKCAAGAGECVRAAICPQFRLIAFDNGHFQRMPVDGEAARQAIEMRKNCERPFNLMKKRECLEDAVVRSQHALCGRMTFTMITTLLIEMAGFRKKEPKGGSQQLELFDKAA</sequence>
<evidence type="ECO:0000313" key="1">
    <source>
        <dbReference type="EMBL" id="RWX43409.1"/>
    </source>
</evidence>
<comment type="caution">
    <text evidence="1">The sequence shown here is derived from an EMBL/GenBank/DDBJ whole genome shotgun (WGS) entry which is preliminary data.</text>
</comment>
<name>A0A444IR84_9BACT</name>
<reference evidence="1 2" key="1">
    <citation type="submission" date="2017-01" db="EMBL/GenBank/DDBJ databases">
        <title>The cable genome- insights into the physiology and evolution of filamentous bacteria capable of sulfide oxidation via long distance electron transfer.</title>
        <authorList>
            <person name="Schreiber L."/>
            <person name="Bjerg J.T."/>
            <person name="Boggild A."/>
            <person name="Van De Vossenberg J."/>
            <person name="Meysman F."/>
            <person name="Nielsen L.P."/>
            <person name="Schramm A."/>
            <person name="Kjeldsen K.U."/>
        </authorList>
    </citation>
    <scope>NUCLEOTIDE SEQUENCE [LARGE SCALE GENOMIC DNA]</scope>
    <source>
        <strain evidence="1">MCF</strain>
    </source>
</reference>
<dbReference type="AlphaFoldDB" id="A0A444IR84"/>
<dbReference type="Proteomes" id="UP000287853">
    <property type="component" value="Unassembled WGS sequence"/>
</dbReference>
<accession>A0A444IR84</accession>
<proteinExistence type="predicted"/>
<evidence type="ECO:0000313" key="2">
    <source>
        <dbReference type="Proteomes" id="UP000287853"/>
    </source>
</evidence>
<keyword evidence="2" id="KW-1185">Reference proteome</keyword>
<protein>
    <recommendedName>
        <fullName evidence="3">Transposase DDE domain-containing protein</fullName>
    </recommendedName>
</protein>
<organism evidence="1 2">
    <name type="scientific">Candidatus Electrothrix aarhusensis</name>
    <dbReference type="NCBI Taxonomy" id="1859131"/>
    <lineage>
        <taxon>Bacteria</taxon>
        <taxon>Pseudomonadati</taxon>
        <taxon>Thermodesulfobacteriota</taxon>
        <taxon>Desulfobulbia</taxon>
        <taxon>Desulfobulbales</taxon>
        <taxon>Desulfobulbaceae</taxon>
        <taxon>Candidatus Electrothrix</taxon>
    </lineage>
</organism>